<protein>
    <submittedName>
        <fullName evidence="2">Uncharacterized protein</fullName>
    </submittedName>
</protein>
<proteinExistence type="predicted"/>
<dbReference type="EMBL" id="REGN01013771">
    <property type="protein sequence ID" value="RMZ93483.1"/>
    <property type="molecule type" value="Genomic_DNA"/>
</dbReference>
<feature type="compositionally biased region" description="Basic and acidic residues" evidence="1">
    <location>
        <begin position="155"/>
        <end position="170"/>
    </location>
</feature>
<name>A0A3M7P3A8_BRAPC</name>
<gene>
    <name evidence="2" type="ORF">BpHYR1_053377</name>
</gene>
<organism evidence="2 3">
    <name type="scientific">Brachionus plicatilis</name>
    <name type="common">Marine rotifer</name>
    <name type="synonym">Brachionus muelleri</name>
    <dbReference type="NCBI Taxonomy" id="10195"/>
    <lineage>
        <taxon>Eukaryota</taxon>
        <taxon>Metazoa</taxon>
        <taxon>Spiralia</taxon>
        <taxon>Gnathifera</taxon>
        <taxon>Rotifera</taxon>
        <taxon>Eurotatoria</taxon>
        <taxon>Monogononta</taxon>
        <taxon>Pseudotrocha</taxon>
        <taxon>Ploima</taxon>
        <taxon>Brachionidae</taxon>
        <taxon>Brachionus</taxon>
    </lineage>
</organism>
<dbReference type="AlphaFoldDB" id="A0A3M7P3A8"/>
<sequence length="241" mass="27152">MFDSLLKKFSTQRQSSDSLSQVESSMLELSSLKLQSLNIHNHEEHVYEEIQDSNPNHYYSSLSNEVSKNRKCVRFNNRTEPVKTNTLTSILKKPCHDSTESDLSSSTASSCSFSAFGYYTNNSISSTNSSNSSSSSHSLVFNQIVDDFLSRLPDRSEKKKGVKTNSDKKSKKEVKKSSSACVVKGGESNDARLSFRVTNLTLDDLKQRQKAIYLNSLHKPIVSVENHDELRFLMSKQPIHI</sequence>
<evidence type="ECO:0000313" key="2">
    <source>
        <dbReference type="EMBL" id="RMZ93483.1"/>
    </source>
</evidence>
<dbReference type="OrthoDB" id="10603188at2759"/>
<reference evidence="2 3" key="1">
    <citation type="journal article" date="2018" name="Sci. Rep.">
        <title>Genomic signatures of local adaptation to the degree of environmental predictability in rotifers.</title>
        <authorList>
            <person name="Franch-Gras L."/>
            <person name="Hahn C."/>
            <person name="Garcia-Roger E.M."/>
            <person name="Carmona M.J."/>
            <person name="Serra M."/>
            <person name="Gomez A."/>
        </authorList>
    </citation>
    <scope>NUCLEOTIDE SEQUENCE [LARGE SCALE GENOMIC DNA]</scope>
    <source>
        <strain evidence="2">HYR1</strain>
    </source>
</reference>
<feature type="region of interest" description="Disordered" evidence="1">
    <location>
        <begin position="155"/>
        <end position="180"/>
    </location>
</feature>
<keyword evidence="3" id="KW-1185">Reference proteome</keyword>
<evidence type="ECO:0000313" key="3">
    <source>
        <dbReference type="Proteomes" id="UP000276133"/>
    </source>
</evidence>
<accession>A0A3M7P3A8</accession>
<comment type="caution">
    <text evidence="2">The sequence shown here is derived from an EMBL/GenBank/DDBJ whole genome shotgun (WGS) entry which is preliminary data.</text>
</comment>
<dbReference type="Proteomes" id="UP000276133">
    <property type="component" value="Unassembled WGS sequence"/>
</dbReference>
<evidence type="ECO:0000256" key="1">
    <source>
        <dbReference type="SAM" id="MobiDB-lite"/>
    </source>
</evidence>